<gene>
    <name evidence="2" type="primary">Acey_s0151.g2840</name>
    <name evidence="2" type="ORF">Y032_0151g2840</name>
</gene>
<evidence type="ECO:0000313" key="3">
    <source>
        <dbReference type="Proteomes" id="UP000024635"/>
    </source>
</evidence>
<protein>
    <submittedName>
        <fullName evidence="2">Uncharacterized protein</fullName>
    </submittedName>
</protein>
<dbReference type="Proteomes" id="UP000024635">
    <property type="component" value="Unassembled WGS sequence"/>
</dbReference>
<feature type="compositionally biased region" description="Basic and acidic residues" evidence="1">
    <location>
        <begin position="33"/>
        <end position="46"/>
    </location>
</feature>
<evidence type="ECO:0000313" key="2">
    <source>
        <dbReference type="EMBL" id="EYB96382.1"/>
    </source>
</evidence>
<feature type="region of interest" description="Disordered" evidence="1">
    <location>
        <begin position="30"/>
        <end position="67"/>
    </location>
</feature>
<proteinExistence type="predicted"/>
<name>A0A016T113_9BILA</name>
<feature type="compositionally biased region" description="Acidic residues" evidence="1">
    <location>
        <begin position="54"/>
        <end position="67"/>
    </location>
</feature>
<sequence length="67" mass="7736">MIRPCSEYEPTKTPSAKEALISNKWVLTQTRGTIERKGLRRSEKRTPPTNGTNAEEEENDDEEEEEE</sequence>
<accession>A0A016T113</accession>
<dbReference type="AlphaFoldDB" id="A0A016T113"/>
<organism evidence="2 3">
    <name type="scientific">Ancylostoma ceylanicum</name>
    <dbReference type="NCBI Taxonomy" id="53326"/>
    <lineage>
        <taxon>Eukaryota</taxon>
        <taxon>Metazoa</taxon>
        <taxon>Ecdysozoa</taxon>
        <taxon>Nematoda</taxon>
        <taxon>Chromadorea</taxon>
        <taxon>Rhabditida</taxon>
        <taxon>Rhabditina</taxon>
        <taxon>Rhabditomorpha</taxon>
        <taxon>Strongyloidea</taxon>
        <taxon>Ancylostomatidae</taxon>
        <taxon>Ancylostomatinae</taxon>
        <taxon>Ancylostoma</taxon>
    </lineage>
</organism>
<dbReference type="EMBL" id="JARK01001487">
    <property type="protein sequence ID" value="EYB96382.1"/>
    <property type="molecule type" value="Genomic_DNA"/>
</dbReference>
<comment type="caution">
    <text evidence="2">The sequence shown here is derived from an EMBL/GenBank/DDBJ whole genome shotgun (WGS) entry which is preliminary data.</text>
</comment>
<keyword evidence="3" id="KW-1185">Reference proteome</keyword>
<reference evidence="3" key="1">
    <citation type="journal article" date="2015" name="Nat. Genet.">
        <title>The genome and transcriptome of the zoonotic hookworm Ancylostoma ceylanicum identify infection-specific gene families.</title>
        <authorList>
            <person name="Schwarz E.M."/>
            <person name="Hu Y."/>
            <person name="Antoshechkin I."/>
            <person name="Miller M.M."/>
            <person name="Sternberg P.W."/>
            <person name="Aroian R.V."/>
        </authorList>
    </citation>
    <scope>NUCLEOTIDE SEQUENCE</scope>
    <source>
        <strain evidence="3">HY135</strain>
    </source>
</reference>
<evidence type="ECO:0000256" key="1">
    <source>
        <dbReference type="SAM" id="MobiDB-lite"/>
    </source>
</evidence>